<dbReference type="SMART" id="SM00360">
    <property type="entry name" value="RRM"/>
    <property type="match status" value="4"/>
</dbReference>
<dbReference type="EMBL" id="BLIY01000018">
    <property type="protein sequence ID" value="GFE55272.1"/>
    <property type="molecule type" value="Genomic_DNA"/>
</dbReference>
<comment type="caution">
    <text evidence="8">The sequence shown here is derived from an EMBL/GenBank/DDBJ whole genome shotgun (WGS) entry which is preliminary data.</text>
</comment>
<dbReference type="Gene3D" id="3.30.70.330">
    <property type="match status" value="4"/>
</dbReference>
<feature type="compositionally biased region" description="Basic residues" evidence="6">
    <location>
        <begin position="812"/>
        <end position="831"/>
    </location>
</feature>
<dbReference type="InterPro" id="IPR012677">
    <property type="entry name" value="Nucleotide-bd_a/b_plait_sf"/>
</dbReference>
<evidence type="ECO:0000259" key="7">
    <source>
        <dbReference type="PROSITE" id="PS50102"/>
    </source>
</evidence>
<feature type="domain" description="RRM" evidence="7">
    <location>
        <begin position="493"/>
        <end position="599"/>
    </location>
</feature>
<keyword evidence="4" id="KW-0539">Nucleus</keyword>
<evidence type="ECO:0000313" key="8">
    <source>
        <dbReference type="EMBL" id="GFE55272.1"/>
    </source>
</evidence>
<sequence>MKSLKNTNVKGAEAASAAASATEFSTQNMLRDIKKVIKSFGSGIMKRLKGTNEDDELDLTAFPSDKLLFDESCMVAMDANTEIDTDLEPDKESDQSGGDFATKSKHALDKLTTTDKTQTKKAAKVKLQVNPEKQDDSSEVLSPSESDKNGAKQHSGTSSKENPGSVRLIFSNVDATEEVFKNLLNNHSSSCGKYEKCYLPSRGKAVVIVTNDDVANSYISHFNGYELNGNAISVSRSALGTKETSKKAYMPSKELFKSLVLLNVPKNAEQASLEKAISTVSGAVYKSLQKVEDGKWKVSFENVPDCIKFNSLLNGCTLTFIVNEKSKKAKLKCEAPSFGQKASHAGRVFVQNLPFNTTAKQLENLAHSFDKRATIHMPHGGKKGFAFIQFSNIQVAEKAIGRLNGTEFKGRTIRLTLALPTELYSDKPKETGNAVDNDDQDDKPVSVVESDHDEEDANTVSDDDTPADEQASMETSHKKQDSKIPNKADEHLRTIFVRNLSFDSTEAGLQEYFSTFGAVDSCKICKAANGTSKGTAFILFRNVEDARKVLEMEQLALERDTEFDSAGTNDTKKAVKRSQAAGLGFSLNGRRLRLSKAISREEANKLAKTRQKPSEDVPDKKHNDLLMEGVIAESSPEFQKLTPMQKKLQIASLKEKLEKMKNPNMFINPKRLCVRNLPNNVDVNELRRAIATHFRKNVDLKRICGTSKVDASRTIGKVTVLSDEKRKVISGDTVMRRRKPFAFIDFDNEELALCALRYLSNNSELFGQRNCLFAEFAIEDSRALYIQRKRKEQYQAKLKEKQGDAGQEPVGKRKKRKTYSRGQKQRMKRRKLLEAANAEPASATSQ</sequence>
<accession>A0A9W5WWD1</accession>
<keyword evidence="2" id="KW-0677">Repeat</keyword>
<dbReference type="InterPro" id="IPR035979">
    <property type="entry name" value="RBD_domain_sf"/>
</dbReference>
<feature type="compositionally biased region" description="Acidic residues" evidence="6">
    <location>
        <begin position="451"/>
        <end position="467"/>
    </location>
</feature>
<feature type="domain" description="RRM" evidence="7">
    <location>
        <begin position="346"/>
        <end position="420"/>
    </location>
</feature>
<dbReference type="InterPro" id="IPR051945">
    <property type="entry name" value="RRM_MRD1_RNA_proc_ribogen"/>
</dbReference>
<keyword evidence="9" id="KW-1185">Reference proteome</keyword>
<protein>
    <submittedName>
        <fullName evidence="8">RNA binding protein protein</fullName>
    </submittedName>
</protein>
<evidence type="ECO:0000256" key="4">
    <source>
        <dbReference type="ARBA" id="ARBA00023242"/>
    </source>
</evidence>
<feature type="compositionally biased region" description="Basic and acidic residues" evidence="6">
    <location>
        <begin position="612"/>
        <end position="622"/>
    </location>
</feature>
<proteinExistence type="predicted"/>
<feature type="compositionally biased region" description="Basic and acidic residues" evidence="6">
    <location>
        <begin position="475"/>
        <end position="486"/>
    </location>
</feature>
<feature type="region of interest" description="Disordered" evidence="6">
    <location>
        <begin position="796"/>
        <end position="846"/>
    </location>
</feature>
<dbReference type="SUPFAM" id="SSF54928">
    <property type="entry name" value="RNA-binding domain, RBD"/>
    <property type="match status" value="4"/>
</dbReference>
<evidence type="ECO:0000256" key="3">
    <source>
        <dbReference type="ARBA" id="ARBA00022884"/>
    </source>
</evidence>
<dbReference type="CDD" id="cd00590">
    <property type="entry name" value="RRM_SF"/>
    <property type="match status" value="1"/>
</dbReference>
<dbReference type="PANTHER" id="PTHR48039">
    <property type="entry name" value="RNA-BINDING MOTIF PROTEIN 14B"/>
    <property type="match status" value="1"/>
</dbReference>
<dbReference type="GO" id="GO:0005634">
    <property type="term" value="C:nucleus"/>
    <property type="evidence" value="ECO:0007669"/>
    <property type="project" value="UniProtKB-SubCell"/>
</dbReference>
<evidence type="ECO:0000256" key="6">
    <source>
        <dbReference type="SAM" id="MobiDB-lite"/>
    </source>
</evidence>
<feature type="compositionally biased region" description="Low complexity" evidence="6">
    <location>
        <begin position="12"/>
        <end position="21"/>
    </location>
</feature>
<feature type="domain" description="RRM" evidence="7">
    <location>
        <begin position="670"/>
        <end position="791"/>
    </location>
</feature>
<comment type="subcellular location">
    <subcellularLocation>
        <location evidence="1">Nucleus</location>
    </subcellularLocation>
</comment>
<evidence type="ECO:0000313" key="9">
    <source>
        <dbReference type="Proteomes" id="UP001057455"/>
    </source>
</evidence>
<gene>
    <name evidence="8" type="ORF">BaOVIS_026760</name>
</gene>
<reference evidence="8" key="1">
    <citation type="submission" date="2019-12" db="EMBL/GenBank/DDBJ databases">
        <title>Genome sequence of Babesia ovis.</title>
        <authorList>
            <person name="Yamagishi J."/>
            <person name="Sevinc F."/>
            <person name="Xuan X."/>
        </authorList>
    </citation>
    <scope>NUCLEOTIDE SEQUENCE</scope>
    <source>
        <strain evidence="8">Selcuk</strain>
    </source>
</reference>
<evidence type="ECO:0000256" key="2">
    <source>
        <dbReference type="ARBA" id="ARBA00022737"/>
    </source>
</evidence>
<feature type="compositionally biased region" description="Polar residues" evidence="6">
    <location>
        <begin position="152"/>
        <end position="162"/>
    </location>
</feature>
<dbReference type="PANTHER" id="PTHR48039:SF5">
    <property type="entry name" value="RNA-BINDING PROTEIN 28"/>
    <property type="match status" value="1"/>
</dbReference>
<dbReference type="InterPro" id="IPR000504">
    <property type="entry name" value="RRM_dom"/>
</dbReference>
<organism evidence="8 9">
    <name type="scientific">Babesia ovis</name>
    <dbReference type="NCBI Taxonomy" id="5869"/>
    <lineage>
        <taxon>Eukaryota</taxon>
        <taxon>Sar</taxon>
        <taxon>Alveolata</taxon>
        <taxon>Apicomplexa</taxon>
        <taxon>Aconoidasida</taxon>
        <taxon>Piroplasmida</taxon>
        <taxon>Babesiidae</taxon>
        <taxon>Babesia</taxon>
    </lineage>
</organism>
<feature type="region of interest" description="Disordered" evidence="6">
    <location>
        <begin position="426"/>
        <end position="486"/>
    </location>
</feature>
<feature type="region of interest" description="Disordered" evidence="6">
    <location>
        <begin position="82"/>
        <end position="165"/>
    </location>
</feature>
<dbReference type="GO" id="GO:0003729">
    <property type="term" value="F:mRNA binding"/>
    <property type="evidence" value="ECO:0007669"/>
    <property type="project" value="TreeGrafter"/>
</dbReference>
<name>A0A9W5WWD1_BABOV</name>
<dbReference type="PROSITE" id="PS50102">
    <property type="entry name" value="RRM"/>
    <property type="match status" value="3"/>
</dbReference>
<dbReference type="Pfam" id="PF00076">
    <property type="entry name" value="RRM_1"/>
    <property type="match status" value="2"/>
</dbReference>
<dbReference type="OrthoDB" id="3945418at2759"/>
<dbReference type="Proteomes" id="UP001057455">
    <property type="component" value="Unassembled WGS sequence"/>
</dbReference>
<feature type="region of interest" description="Disordered" evidence="6">
    <location>
        <begin position="603"/>
        <end position="622"/>
    </location>
</feature>
<keyword evidence="3 5" id="KW-0694">RNA-binding</keyword>
<evidence type="ECO:0000256" key="5">
    <source>
        <dbReference type="PROSITE-ProRule" id="PRU00176"/>
    </source>
</evidence>
<dbReference type="AlphaFoldDB" id="A0A9W5WWD1"/>
<evidence type="ECO:0000256" key="1">
    <source>
        <dbReference type="ARBA" id="ARBA00004123"/>
    </source>
</evidence>
<feature type="region of interest" description="Disordered" evidence="6">
    <location>
        <begin position="1"/>
        <end position="24"/>
    </location>
</feature>